<feature type="domain" description="Alpha/beta hydrolase fold-3" evidence="2">
    <location>
        <begin position="111"/>
        <end position="324"/>
    </location>
</feature>
<dbReference type="SUPFAM" id="SSF53474">
    <property type="entry name" value="alpha/beta-Hydrolases"/>
    <property type="match status" value="1"/>
</dbReference>
<dbReference type="InterPro" id="IPR050300">
    <property type="entry name" value="GDXG_lipolytic_enzyme"/>
</dbReference>
<protein>
    <submittedName>
        <fullName evidence="3">Alpha/beta hydrolase</fullName>
    </submittedName>
</protein>
<dbReference type="AlphaFoldDB" id="A0A4P6DY55"/>
<evidence type="ECO:0000313" key="3">
    <source>
        <dbReference type="EMBL" id="QAY33794.1"/>
    </source>
</evidence>
<dbReference type="PANTHER" id="PTHR48081">
    <property type="entry name" value="AB HYDROLASE SUPERFAMILY PROTEIN C4A8.06C"/>
    <property type="match status" value="1"/>
</dbReference>
<organism evidence="3 4">
    <name type="scientific">Bifidobacterium pullorum subsp. gallinarum</name>
    <dbReference type="NCBI Taxonomy" id="78344"/>
    <lineage>
        <taxon>Bacteria</taxon>
        <taxon>Bacillati</taxon>
        <taxon>Actinomycetota</taxon>
        <taxon>Actinomycetes</taxon>
        <taxon>Bifidobacteriales</taxon>
        <taxon>Bifidobacteriaceae</taxon>
        <taxon>Bifidobacterium</taxon>
    </lineage>
</organism>
<dbReference type="Pfam" id="PF07859">
    <property type="entry name" value="Abhydrolase_3"/>
    <property type="match status" value="1"/>
</dbReference>
<dbReference type="Proteomes" id="UP000293589">
    <property type="component" value="Chromosome"/>
</dbReference>
<dbReference type="STRING" id="78344.BIGA_0436"/>
<dbReference type="InterPro" id="IPR029058">
    <property type="entry name" value="AB_hydrolase_fold"/>
</dbReference>
<dbReference type="InterPro" id="IPR013094">
    <property type="entry name" value="AB_hydrolase_3"/>
</dbReference>
<dbReference type="GO" id="GO:0016787">
    <property type="term" value="F:hydrolase activity"/>
    <property type="evidence" value="ECO:0007669"/>
    <property type="project" value="UniProtKB-KW"/>
</dbReference>
<evidence type="ECO:0000259" key="2">
    <source>
        <dbReference type="Pfam" id="PF07859"/>
    </source>
</evidence>
<dbReference type="EMBL" id="CP035464">
    <property type="protein sequence ID" value="QAY33794.1"/>
    <property type="molecule type" value="Genomic_DNA"/>
</dbReference>
<evidence type="ECO:0000256" key="1">
    <source>
        <dbReference type="ARBA" id="ARBA00022801"/>
    </source>
</evidence>
<keyword evidence="1 3" id="KW-0378">Hydrolase</keyword>
<gene>
    <name evidence="3" type="ORF">ESN35_02560</name>
</gene>
<proteinExistence type="predicted"/>
<reference evidence="3 4" key="1">
    <citation type="submission" date="2019-01" db="EMBL/GenBank/DDBJ databases">
        <title>Complete genome sequence of Bifidobacterium gallinarum CACC 514.</title>
        <authorList>
            <person name="Jung M."/>
        </authorList>
    </citation>
    <scope>NUCLEOTIDE SEQUENCE [LARGE SCALE GENOMIC DNA]</scope>
    <source>
        <strain evidence="3 4">CACC 514</strain>
    </source>
</reference>
<evidence type="ECO:0000313" key="4">
    <source>
        <dbReference type="Proteomes" id="UP000293589"/>
    </source>
</evidence>
<sequence length="355" mass="38612">MSMTIQRDLSKYDEQALKDAERWTEIDGDLDGVDPSVAAAILTSRCETIRYDHPRTERWHDPEDVDVIADIPYLPDGGYDAAAGQVRGHLLDIYLPHEAAVRMSNVTPVYVDIHGGGFCYGYKELNRNFNTHLAQQGFAVVSLNYRPAPQTDLKGQLADVQAALRWLKAHLADYPVDPNAVFITGDSAGGALALLTLAIENSGRAAEAFGIGQASGIGFKGGALVCGVYSLASPELAAGRGVAYGTERKNLESTLGPGFFAGLDAADPDFLTAPDIVENVDLPPLFLLTSADDFIQAETLALATALARKGTDFELHDWKPARHDSLGHVFPVCMTWREESLRTLADIRRFSYDRC</sequence>
<accession>A0A4P6DY55</accession>
<dbReference type="Gene3D" id="3.40.50.1820">
    <property type="entry name" value="alpha/beta hydrolase"/>
    <property type="match status" value="1"/>
</dbReference>
<dbReference type="KEGG" id="bgx:ESN35_02560"/>
<name>A0A4P6DY55_9BIFI</name>